<proteinExistence type="predicted"/>
<dbReference type="AlphaFoldDB" id="A0A4Q0M3W5"/>
<dbReference type="InterPro" id="IPR016053">
    <property type="entry name" value="Haem_Oase-like"/>
</dbReference>
<dbReference type="GO" id="GO:0004392">
    <property type="term" value="F:heme oxygenase (decyclizing) activity"/>
    <property type="evidence" value="ECO:0007669"/>
    <property type="project" value="InterPro"/>
</dbReference>
<evidence type="ECO:0000313" key="2">
    <source>
        <dbReference type="EMBL" id="RXF67628.1"/>
    </source>
</evidence>
<reference evidence="2 3" key="1">
    <citation type="submission" date="2018-12" db="EMBL/GenBank/DDBJ databases">
        <title>The Draft Genome Sequence of the Soil Bacterium Pedobacter tournemirensis R1.</title>
        <authorList>
            <person name="He J."/>
        </authorList>
    </citation>
    <scope>NUCLEOTIDE SEQUENCE [LARGE SCALE GENOMIC DNA]</scope>
    <source>
        <strain evidence="2 3">R1</strain>
    </source>
</reference>
<dbReference type="GO" id="GO:0006788">
    <property type="term" value="P:heme oxidation"/>
    <property type="evidence" value="ECO:0007669"/>
    <property type="project" value="InterPro"/>
</dbReference>
<dbReference type="SUPFAM" id="SSF48613">
    <property type="entry name" value="Heme oxygenase-like"/>
    <property type="match status" value="1"/>
</dbReference>
<protein>
    <submittedName>
        <fullName evidence="2">Biliverdin-producing heme oxygenase</fullName>
    </submittedName>
</protein>
<keyword evidence="4" id="KW-1185">Reference proteome</keyword>
<dbReference type="Proteomes" id="UP000322918">
    <property type="component" value="Unassembled WGS sequence"/>
</dbReference>
<evidence type="ECO:0000313" key="1">
    <source>
        <dbReference type="EMBL" id="KAA8485841.1"/>
    </source>
</evidence>
<accession>A0A4Q0M3W5</accession>
<dbReference type="CDD" id="cd19166">
    <property type="entry name" value="HemeO-bac"/>
    <property type="match status" value="1"/>
</dbReference>
<comment type="caution">
    <text evidence="2">The sequence shown here is derived from an EMBL/GenBank/DDBJ whole genome shotgun (WGS) entry which is preliminary data.</text>
</comment>
<evidence type="ECO:0000313" key="3">
    <source>
        <dbReference type="Proteomes" id="UP000290848"/>
    </source>
</evidence>
<organism evidence="2 3">
    <name type="scientific">Arcticibacter tournemirensis</name>
    <dbReference type="NCBI Taxonomy" id="699437"/>
    <lineage>
        <taxon>Bacteria</taxon>
        <taxon>Pseudomonadati</taxon>
        <taxon>Bacteroidota</taxon>
        <taxon>Sphingobacteriia</taxon>
        <taxon>Sphingobacteriales</taxon>
        <taxon>Sphingobacteriaceae</taxon>
        <taxon>Arcticibacter</taxon>
    </lineage>
</organism>
<reference evidence="1 4" key="2">
    <citation type="submission" date="2019-09" db="EMBL/GenBank/DDBJ databases">
        <title>Pararcticibacter amylolyticus gen. nov., sp. nov., isolated from a rottenly hemp rope, and reclassification of Pedobacter tournemirensis as Pararcticibacter tournemirensis comb. nov.</title>
        <authorList>
            <person name="Cai Y."/>
        </authorList>
    </citation>
    <scope>NUCLEOTIDE SEQUENCE [LARGE SCALE GENOMIC DNA]</scope>
    <source>
        <strain evidence="1 4">TF5-37.2-LB10</strain>
    </source>
</reference>
<sequence length="189" mass="21676">MLSALLKDQTRQPHQSLEKLLIGRLKDIRSKADYGSVLRLFYGFIAPLERKISRINIESILSDCFERRKALSLLNDMEVLQSGTYELEQCYLLPDIRNTSDALGALYVLEGSTLGGQLISKMIKGRLEVPDTTLTYFNSYGDNTPVMWSRFRQVLDNTPAVDHKEVIKSATDTFETFKNWIARHEQKEL</sequence>
<dbReference type="RefSeq" id="WP_128770999.1">
    <property type="nucleotide sequence ID" value="NZ_RXOC01000016.1"/>
</dbReference>
<evidence type="ECO:0000313" key="4">
    <source>
        <dbReference type="Proteomes" id="UP000322918"/>
    </source>
</evidence>
<dbReference type="InterPro" id="IPR016084">
    <property type="entry name" value="Haem_Oase-like_multi-hlx"/>
</dbReference>
<name>A0A4Q0M3W5_9SPHI</name>
<dbReference type="Proteomes" id="UP000290848">
    <property type="component" value="Unassembled WGS sequence"/>
</dbReference>
<dbReference type="EMBL" id="VWNE01000003">
    <property type="protein sequence ID" value="KAA8485841.1"/>
    <property type="molecule type" value="Genomic_DNA"/>
</dbReference>
<gene>
    <name evidence="2" type="ORF">EKH83_18770</name>
    <name evidence="1" type="ORF">F1649_02250</name>
</gene>
<dbReference type="Gene3D" id="1.20.910.10">
    <property type="entry name" value="Heme oxygenase-like"/>
    <property type="match status" value="1"/>
</dbReference>
<dbReference type="Pfam" id="PF01126">
    <property type="entry name" value="Heme_oxygenase"/>
    <property type="match status" value="1"/>
</dbReference>
<dbReference type="OrthoDB" id="114943at2"/>
<dbReference type="EMBL" id="RXOC01000016">
    <property type="protein sequence ID" value="RXF67628.1"/>
    <property type="molecule type" value="Genomic_DNA"/>
</dbReference>